<dbReference type="PANTHER" id="PTHR42796">
    <property type="entry name" value="FUMARYLACETOACETATE HYDROLASE DOMAIN-CONTAINING PROTEIN 2A-RELATED"/>
    <property type="match status" value="1"/>
</dbReference>
<dbReference type="EMBL" id="POAF01000003">
    <property type="protein sequence ID" value="RBM01584.1"/>
    <property type="molecule type" value="Genomic_DNA"/>
</dbReference>
<keyword evidence="5" id="KW-1185">Reference proteome</keyword>
<evidence type="ECO:0000313" key="5">
    <source>
        <dbReference type="Proteomes" id="UP000252167"/>
    </source>
</evidence>
<accession>A0A365YHT9</accession>
<dbReference type="InterPro" id="IPR036663">
    <property type="entry name" value="Fumarylacetoacetase_C_sf"/>
</dbReference>
<dbReference type="Pfam" id="PF01557">
    <property type="entry name" value="FAA_hydrolase"/>
    <property type="match status" value="1"/>
</dbReference>
<dbReference type="RefSeq" id="WP_113606960.1">
    <property type="nucleotide sequence ID" value="NZ_JBNBOD010000001.1"/>
</dbReference>
<evidence type="ECO:0000256" key="1">
    <source>
        <dbReference type="ARBA" id="ARBA00010211"/>
    </source>
</evidence>
<dbReference type="GO" id="GO:0044281">
    <property type="term" value="P:small molecule metabolic process"/>
    <property type="evidence" value="ECO:0007669"/>
    <property type="project" value="UniProtKB-ARBA"/>
</dbReference>
<dbReference type="Gene3D" id="3.90.850.10">
    <property type="entry name" value="Fumarylacetoacetase-like, C-terminal domain"/>
    <property type="match status" value="1"/>
</dbReference>
<evidence type="ECO:0000313" key="4">
    <source>
        <dbReference type="EMBL" id="RBM01584.1"/>
    </source>
</evidence>
<proteinExistence type="inferred from homology"/>
<organism evidence="4 5">
    <name type="scientific">Glutamicibacter soli</name>
    <dbReference type="NCBI Taxonomy" id="453836"/>
    <lineage>
        <taxon>Bacteria</taxon>
        <taxon>Bacillati</taxon>
        <taxon>Actinomycetota</taxon>
        <taxon>Actinomycetes</taxon>
        <taxon>Micrococcales</taxon>
        <taxon>Micrococcaceae</taxon>
        <taxon>Glutamicibacter</taxon>
    </lineage>
</organism>
<gene>
    <name evidence="4" type="ORF">C1H84_06960</name>
</gene>
<keyword evidence="2" id="KW-0479">Metal-binding</keyword>
<dbReference type="InterPro" id="IPR011234">
    <property type="entry name" value="Fumarylacetoacetase-like_C"/>
</dbReference>
<dbReference type="InterPro" id="IPR051121">
    <property type="entry name" value="FAH"/>
</dbReference>
<dbReference type="Proteomes" id="UP000252167">
    <property type="component" value="Unassembled WGS sequence"/>
</dbReference>
<dbReference type="PANTHER" id="PTHR42796:SF4">
    <property type="entry name" value="FUMARYLACETOACETATE HYDROLASE DOMAIN-CONTAINING PROTEIN 2A"/>
    <property type="match status" value="1"/>
</dbReference>
<dbReference type="AlphaFoldDB" id="A0A365YHT9"/>
<comment type="caution">
    <text evidence="4">The sequence shown here is derived from an EMBL/GenBank/DDBJ whole genome shotgun (WGS) entry which is preliminary data.</text>
</comment>
<comment type="similarity">
    <text evidence="1">Belongs to the FAH family.</text>
</comment>
<feature type="domain" description="Fumarylacetoacetase-like C-terminal" evidence="3">
    <location>
        <begin position="86"/>
        <end position="288"/>
    </location>
</feature>
<protein>
    <recommendedName>
        <fullName evidence="3">Fumarylacetoacetase-like C-terminal domain-containing protein</fullName>
    </recommendedName>
</protein>
<evidence type="ECO:0000259" key="3">
    <source>
        <dbReference type="Pfam" id="PF01557"/>
    </source>
</evidence>
<name>A0A365YHT9_9MICC</name>
<reference evidence="4 5" key="1">
    <citation type="submission" date="2018-01" db="EMBL/GenBank/DDBJ databases">
        <title>Glutamicibacter soli strain NHPC-3 Whole genome sequence and assembly.</title>
        <authorList>
            <person name="Choudhury P."/>
            <person name="Gupta D."/>
            <person name="Sengupta K."/>
            <person name="Jawed A."/>
            <person name="Sultana N."/>
            <person name="Saha P."/>
        </authorList>
    </citation>
    <scope>NUCLEOTIDE SEQUENCE [LARGE SCALE GENOMIC DNA]</scope>
    <source>
        <strain evidence="4 5">NHPC-3</strain>
    </source>
</reference>
<evidence type="ECO:0000256" key="2">
    <source>
        <dbReference type="ARBA" id="ARBA00022723"/>
    </source>
</evidence>
<dbReference type="GO" id="GO:0046872">
    <property type="term" value="F:metal ion binding"/>
    <property type="evidence" value="ECO:0007669"/>
    <property type="project" value="UniProtKB-KW"/>
</dbReference>
<sequence>MKFLRVGNPGEERPVVLDESLRAYDLEPLTAQIDGAFLASGGIERTRAALAAGDLEDLGWKLEDSGAETTPNGERIGTPISRPGNIICIGMNYAAHARESGAEPPQIPVVFLKPANTFAGPYDSAPIPPDAQKYDWEVELGFVIGRETSYAASREEAAAAIAGYVVANDLSERAYQLPGEAGQWTKGKSLPASTPVGPFFVPADEVDGHDLACRSWINGEVRQDSSTSDFIFDLPSIVEHLSQYMLLEPGDLVLTGTPEGVALSGRFDYLSHGDIGEFEIEHLGRQRQDYFQKTAR</sequence>
<dbReference type="GO" id="GO:0003824">
    <property type="term" value="F:catalytic activity"/>
    <property type="evidence" value="ECO:0007669"/>
    <property type="project" value="InterPro"/>
</dbReference>
<dbReference type="SUPFAM" id="SSF56529">
    <property type="entry name" value="FAH"/>
    <property type="match status" value="1"/>
</dbReference>